<dbReference type="HOGENOM" id="CLU_2529470_0_0_1"/>
<evidence type="ECO:0000313" key="1">
    <source>
        <dbReference type="EMBL" id="EGT53982.1"/>
    </source>
</evidence>
<keyword evidence="2" id="KW-1185">Reference proteome</keyword>
<dbReference type="Proteomes" id="UP000008068">
    <property type="component" value="Unassembled WGS sequence"/>
</dbReference>
<dbReference type="AlphaFoldDB" id="G0N6Y0"/>
<reference evidence="2" key="1">
    <citation type="submission" date="2011-07" db="EMBL/GenBank/DDBJ databases">
        <authorList>
            <consortium name="Caenorhabditis brenneri Sequencing and Analysis Consortium"/>
            <person name="Wilson R.K."/>
        </authorList>
    </citation>
    <scope>NUCLEOTIDE SEQUENCE [LARGE SCALE GENOMIC DNA]</scope>
    <source>
        <strain evidence="2">PB2801</strain>
    </source>
</reference>
<protein>
    <submittedName>
        <fullName evidence="1">Uncharacterized protein</fullName>
    </submittedName>
</protein>
<accession>G0N6Y0</accession>
<dbReference type="EMBL" id="GL379845">
    <property type="protein sequence ID" value="EGT53982.1"/>
    <property type="molecule type" value="Genomic_DNA"/>
</dbReference>
<organism evidence="2">
    <name type="scientific">Caenorhabditis brenneri</name>
    <name type="common">Nematode worm</name>
    <dbReference type="NCBI Taxonomy" id="135651"/>
    <lineage>
        <taxon>Eukaryota</taxon>
        <taxon>Metazoa</taxon>
        <taxon>Ecdysozoa</taxon>
        <taxon>Nematoda</taxon>
        <taxon>Chromadorea</taxon>
        <taxon>Rhabditida</taxon>
        <taxon>Rhabditina</taxon>
        <taxon>Rhabditomorpha</taxon>
        <taxon>Rhabditoidea</taxon>
        <taxon>Rhabditidae</taxon>
        <taxon>Peloderinae</taxon>
        <taxon>Caenorhabditis</taxon>
    </lineage>
</organism>
<evidence type="ECO:0000313" key="2">
    <source>
        <dbReference type="Proteomes" id="UP000008068"/>
    </source>
</evidence>
<gene>
    <name evidence="1" type="ORF">CAEBREN_05702</name>
</gene>
<proteinExistence type="predicted"/>
<sequence>MAPQPSTIIAQQQIERVKKAQEVFKMKKLAPETPKGPVKSLLMHSALSRVKNMDTEWKEVVVVKTGSKSVDVRVLAASFDNMKV</sequence>
<dbReference type="InParanoid" id="G0N6Y0"/>
<name>G0N6Y0_CAEBE</name>